<reference evidence="1" key="1">
    <citation type="submission" date="2020-04" db="EMBL/GenBank/DDBJ databases">
        <authorList>
            <person name="Chiriac C."/>
            <person name="Salcher M."/>
            <person name="Ghai R."/>
            <person name="Kavagutti S V."/>
        </authorList>
    </citation>
    <scope>NUCLEOTIDE SEQUENCE</scope>
</reference>
<gene>
    <name evidence="1" type="ORF">UFOVP713_70</name>
</gene>
<evidence type="ECO:0000313" key="1">
    <source>
        <dbReference type="EMBL" id="CAB4159281.1"/>
    </source>
</evidence>
<sequence>MNYKIDYYDGDEDRLPCWVVLERVGDGVYNVVERCANEFEAESFARAYNAIAIYEADPY</sequence>
<proteinExistence type="predicted"/>
<name>A0A6J5NPJ3_9CAUD</name>
<protein>
    <submittedName>
        <fullName evidence="1">Uncharacterized protein</fullName>
    </submittedName>
</protein>
<organism evidence="1">
    <name type="scientific">uncultured Caudovirales phage</name>
    <dbReference type="NCBI Taxonomy" id="2100421"/>
    <lineage>
        <taxon>Viruses</taxon>
        <taxon>Duplodnaviria</taxon>
        <taxon>Heunggongvirae</taxon>
        <taxon>Uroviricota</taxon>
        <taxon>Caudoviricetes</taxon>
        <taxon>Peduoviridae</taxon>
        <taxon>Maltschvirus</taxon>
        <taxon>Maltschvirus maltsch</taxon>
    </lineage>
</organism>
<accession>A0A6J5NPJ3</accession>
<dbReference type="EMBL" id="LR796676">
    <property type="protein sequence ID" value="CAB4159281.1"/>
    <property type="molecule type" value="Genomic_DNA"/>
</dbReference>